<sequence length="120" mass="13122">SRSESELSADQKEATVLTINTNTACLIGTRGDRRIPHTVAYRGQLINEGVDPNHRHRLGWTALMVAAMNRQHRGLGVALGRSLGGVKGPDRKLTPVCMPLTWWCGSGSVWKVLPGFTLTF</sequence>
<keyword evidence="2" id="KW-1185">Reference proteome</keyword>
<dbReference type="SUPFAM" id="SSF48403">
    <property type="entry name" value="Ankyrin repeat"/>
    <property type="match status" value="1"/>
</dbReference>
<reference evidence="1 2" key="1">
    <citation type="submission" date="2021-06" db="EMBL/GenBank/DDBJ databases">
        <authorList>
            <person name="Palmer J.M."/>
        </authorList>
    </citation>
    <scope>NUCLEOTIDE SEQUENCE [LARGE SCALE GENOMIC DNA]</scope>
    <source>
        <strain evidence="1 2">GA_2019</strain>
        <tissue evidence="1">Muscle</tissue>
    </source>
</reference>
<dbReference type="Proteomes" id="UP001476798">
    <property type="component" value="Unassembled WGS sequence"/>
</dbReference>
<evidence type="ECO:0000313" key="1">
    <source>
        <dbReference type="EMBL" id="MEQ2162712.1"/>
    </source>
</evidence>
<gene>
    <name evidence="1" type="ORF">GOODEAATRI_022583</name>
</gene>
<feature type="non-terminal residue" evidence="1">
    <location>
        <position position="1"/>
    </location>
</feature>
<evidence type="ECO:0000313" key="2">
    <source>
        <dbReference type="Proteomes" id="UP001476798"/>
    </source>
</evidence>
<organism evidence="1 2">
    <name type="scientific">Goodea atripinnis</name>
    <dbReference type="NCBI Taxonomy" id="208336"/>
    <lineage>
        <taxon>Eukaryota</taxon>
        <taxon>Metazoa</taxon>
        <taxon>Chordata</taxon>
        <taxon>Craniata</taxon>
        <taxon>Vertebrata</taxon>
        <taxon>Euteleostomi</taxon>
        <taxon>Actinopterygii</taxon>
        <taxon>Neopterygii</taxon>
        <taxon>Teleostei</taxon>
        <taxon>Neoteleostei</taxon>
        <taxon>Acanthomorphata</taxon>
        <taxon>Ovalentaria</taxon>
        <taxon>Atherinomorphae</taxon>
        <taxon>Cyprinodontiformes</taxon>
        <taxon>Goodeidae</taxon>
        <taxon>Goodea</taxon>
    </lineage>
</organism>
<comment type="caution">
    <text evidence="1">The sequence shown here is derived from an EMBL/GenBank/DDBJ whole genome shotgun (WGS) entry which is preliminary data.</text>
</comment>
<dbReference type="EMBL" id="JAHRIO010012322">
    <property type="protein sequence ID" value="MEQ2162712.1"/>
    <property type="molecule type" value="Genomic_DNA"/>
</dbReference>
<name>A0ABV0MUG9_9TELE</name>
<accession>A0ABV0MUG9</accession>
<proteinExistence type="predicted"/>
<dbReference type="InterPro" id="IPR036770">
    <property type="entry name" value="Ankyrin_rpt-contain_sf"/>
</dbReference>
<protein>
    <submittedName>
        <fullName evidence="1">Uncharacterized protein</fullName>
    </submittedName>
</protein>